<proteinExistence type="predicted"/>
<dbReference type="STRING" id="1112.A9D12_03765"/>
<gene>
    <name evidence="1" type="ORF">A9D12_03765</name>
</gene>
<evidence type="ECO:0000313" key="2">
    <source>
        <dbReference type="Proteomes" id="UP000078263"/>
    </source>
</evidence>
<accession>A0A192D2N9</accession>
<dbReference type="Proteomes" id="UP000078263">
    <property type="component" value="Chromosome"/>
</dbReference>
<protein>
    <submittedName>
        <fullName evidence="1">Uncharacterized protein</fullName>
    </submittedName>
</protein>
<dbReference type="KEGG" id="pns:A9D12_03765"/>
<name>A0A192D2N9_9SPHN</name>
<dbReference type="AlphaFoldDB" id="A0A192D2N9"/>
<dbReference type="RefSeq" id="WP_068349924.1">
    <property type="nucleotide sequence ID" value="NZ_CP016033.1"/>
</dbReference>
<keyword evidence="2" id="KW-1185">Reference proteome</keyword>
<sequence length="137" mass="14693">MELLVQTAGSLVAILALAGLAWWMKLGGSAALDSEEAVRRAAGETLDGFDPVESAFDGKAAITRDAQGRIMVIKRHGNRFAGRVLGPQATAGVWQDPGHRALRIDSGERRFGVVFLDIPAPETWVEAVNRVKTRADA</sequence>
<organism evidence="1 2">
    <name type="scientific">Erythrobacter neustonensis</name>
    <dbReference type="NCBI Taxonomy" id="1112"/>
    <lineage>
        <taxon>Bacteria</taxon>
        <taxon>Pseudomonadati</taxon>
        <taxon>Pseudomonadota</taxon>
        <taxon>Alphaproteobacteria</taxon>
        <taxon>Sphingomonadales</taxon>
        <taxon>Erythrobacteraceae</taxon>
        <taxon>Erythrobacter/Porphyrobacter group</taxon>
        <taxon>Erythrobacter</taxon>
    </lineage>
</organism>
<reference evidence="1 2" key="1">
    <citation type="submission" date="2016-05" db="EMBL/GenBank/DDBJ databases">
        <title>Compelete Genome Sequence of Bacteriochlorophyll-Synthesizing Bacterium Porphyrobacter neustonensis DSM 9434.</title>
        <authorList>
            <person name="Shi X.-L."/>
            <person name="Wu Y.-H."/>
            <person name="Cheng H."/>
            <person name="Xu L."/>
            <person name="Zhang X.-Q."/>
            <person name="Wang C.-S."/>
            <person name="Xu X.-W."/>
        </authorList>
    </citation>
    <scope>NUCLEOTIDE SEQUENCE [LARGE SCALE GENOMIC DNA]</scope>
    <source>
        <strain evidence="1 2">DSM 9434</strain>
    </source>
</reference>
<dbReference type="EMBL" id="CP016033">
    <property type="protein sequence ID" value="ANK12202.1"/>
    <property type="molecule type" value="Genomic_DNA"/>
</dbReference>
<dbReference type="OrthoDB" id="7391222at2"/>
<evidence type="ECO:0000313" key="1">
    <source>
        <dbReference type="EMBL" id="ANK12202.1"/>
    </source>
</evidence>